<protein>
    <submittedName>
        <fullName evidence="12">A-factor-processing enzyme</fullName>
    </submittedName>
</protein>
<dbReference type="GO" id="GO:0051603">
    <property type="term" value="P:proteolysis involved in protein catabolic process"/>
    <property type="evidence" value="ECO:0007669"/>
    <property type="project" value="TreeGrafter"/>
</dbReference>
<dbReference type="AlphaFoldDB" id="A0A0W0D8T4"/>
<comment type="caution">
    <text evidence="12">The sequence shown here is derived from an EMBL/GenBank/DDBJ whole genome shotgun (WGS) entry which is preliminary data.</text>
</comment>
<feature type="domain" description="Peptidase M16 N-terminal" evidence="8">
    <location>
        <begin position="75"/>
        <end position="209"/>
    </location>
</feature>
<keyword evidence="5" id="KW-0862">Zinc</keyword>
<evidence type="ECO:0000256" key="6">
    <source>
        <dbReference type="ARBA" id="ARBA00023049"/>
    </source>
</evidence>
<reference evidence="12 13" key="1">
    <citation type="submission" date="2015-10" db="EMBL/GenBank/DDBJ databases">
        <title>Draft genomes sequences of Candida glabrata isolates 1A, 1B, 2A, 2B, 3A and 3B.</title>
        <authorList>
            <person name="Haavelsrud O.E."/>
            <person name="Gaustad P."/>
        </authorList>
    </citation>
    <scope>NUCLEOTIDE SEQUENCE [LARGE SCALE GENOMIC DNA]</scope>
    <source>
        <strain evidence="12">910700640</strain>
    </source>
</reference>
<dbReference type="VEuPathDB" id="FungiDB:GVI51_H06303"/>
<evidence type="ECO:0000313" key="13">
    <source>
        <dbReference type="Proteomes" id="UP000054886"/>
    </source>
</evidence>
<dbReference type="InterPro" id="IPR001431">
    <property type="entry name" value="Pept_M16_Zn_BS"/>
</dbReference>
<dbReference type="InterPro" id="IPR050626">
    <property type="entry name" value="Peptidase_M16"/>
</dbReference>
<dbReference type="GO" id="GO:0034982">
    <property type="term" value="P:mitochondrial protein processing"/>
    <property type="evidence" value="ECO:0007669"/>
    <property type="project" value="EnsemblFungi"/>
</dbReference>
<evidence type="ECO:0000256" key="4">
    <source>
        <dbReference type="ARBA" id="ARBA00022801"/>
    </source>
</evidence>
<dbReference type="Pfam" id="PF05193">
    <property type="entry name" value="Peptidase_M16_C"/>
    <property type="match status" value="1"/>
</dbReference>
<evidence type="ECO:0000259" key="9">
    <source>
        <dbReference type="Pfam" id="PF05193"/>
    </source>
</evidence>
<dbReference type="InterPro" id="IPR007863">
    <property type="entry name" value="Peptidase_M16_C"/>
</dbReference>
<evidence type="ECO:0000256" key="2">
    <source>
        <dbReference type="ARBA" id="ARBA00022670"/>
    </source>
</evidence>
<dbReference type="GO" id="GO:0043171">
    <property type="term" value="P:peptide catabolic process"/>
    <property type="evidence" value="ECO:0007669"/>
    <property type="project" value="TreeGrafter"/>
</dbReference>
<dbReference type="Proteomes" id="UP000054886">
    <property type="component" value="Unassembled WGS sequence"/>
</dbReference>
<comment type="similarity">
    <text evidence="1 7">Belongs to the peptidase M16 family.</text>
</comment>
<keyword evidence="4" id="KW-0378">Hydrolase</keyword>
<evidence type="ECO:0000256" key="1">
    <source>
        <dbReference type="ARBA" id="ARBA00007261"/>
    </source>
</evidence>
<dbReference type="GO" id="GO:0046872">
    <property type="term" value="F:metal ion binding"/>
    <property type="evidence" value="ECO:0007669"/>
    <property type="project" value="UniProtKB-KW"/>
</dbReference>
<keyword evidence="2" id="KW-0645">Protease</keyword>
<dbReference type="GO" id="GO:0005829">
    <property type="term" value="C:cytosol"/>
    <property type="evidence" value="ECO:0007669"/>
    <property type="project" value="TreeGrafter"/>
</dbReference>
<feature type="domain" description="Coenzyme PQQ synthesis protein F-like C-terminal lobe" evidence="11">
    <location>
        <begin position="810"/>
        <end position="907"/>
    </location>
</feature>
<evidence type="ECO:0000256" key="7">
    <source>
        <dbReference type="RuleBase" id="RU004447"/>
    </source>
</evidence>
<evidence type="ECO:0000256" key="3">
    <source>
        <dbReference type="ARBA" id="ARBA00022723"/>
    </source>
</evidence>
<keyword evidence="3" id="KW-0479">Metal-binding</keyword>
<dbReference type="InterPro" id="IPR032632">
    <property type="entry name" value="Peptidase_M16_M"/>
</dbReference>
<feature type="domain" description="Peptidase M16 middle/third" evidence="10">
    <location>
        <begin position="421"/>
        <end position="702"/>
    </location>
</feature>
<evidence type="ECO:0000259" key="10">
    <source>
        <dbReference type="Pfam" id="PF16187"/>
    </source>
</evidence>
<organism evidence="12 13">
    <name type="scientific">Candida glabrata</name>
    <name type="common">Yeast</name>
    <name type="synonym">Torulopsis glabrata</name>
    <dbReference type="NCBI Taxonomy" id="5478"/>
    <lineage>
        <taxon>Eukaryota</taxon>
        <taxon>Fungi</taxon>
        <taxon>Dikarya</taxon>
        <taxon>Ascomycota</taxon>
        <taxon>Saccharomycotina</taxon>
        <taxon>Saccharomycetes</taxon>
        <taxon>Saccharomycetales</taxon>
        <taxon>Saccharomycetaceae</taxon>
        <taxon>Nakaseomyces</taxon>
    </lineage>
</organism>
<name>A0A0W0D8T4_CANGB</name>
<dbReference type="PANTHER" id="PTHR43690:SF18">
    <property type="entry name" value="INSULIN-DEGRADING ENZYME-RELATED"/>
    <property type="match status" value="1"/>
</dbReference>
<dbReference type="PROSITE" id="PS00143">
    <property type="entry name" value="INSULINASE"/>
    <property type="match status" value="1"/>
</dbReference>
<evidence type="ECO:0000256" key="5">
    <source>
        <dbReference type="ARBA" id="ARBA00022833"/>
    </source>
</evidence>
<evidence type="ECO:0000259" key="11">
    <source>
        <dbReference type="Pfam" id="PF22456"/>
    </source>
</evidence>
<dbReference type="FunFam" id="3.30.830.10:FF:000005">
    <property type="entry name" value="nardilysin isoform X1"/>
    <property type="match status" value="1"/>
</dbReference>
<dbReference type="Pfam" id="PF22456">
    <property type="entry name" value="PqqF-like_C_4"/>
    <property type="match status" value="1"/>
</dbReference>
<dbReference type="VEuPathDB" id="FungiDB:CAGL0H06457g"/>
<feature type="domain" description="Peptidase M16 C-terminal" evidence="9">
    <location>
        <begin position="237"/>
        <end position="415"/>
    </location>
</feature>
<dbReference type="SUPFAM" id="SSF63411">
    <property type="entry name" value="LuxS/MPP-like metallohydrolase"/>
    <property type="match status" value="4"/>
</dbReference>
<dbReference type="GO" id="GO:0007323">
    <property type="term" value="P:peptide pheromone maturation"/>
    <property type="evidence" value="ECO:0007669"/>
    <property type="project" value="EnsemblFungi"/>
</dbReference>
<accession>A0A0W0D8T4</accession>
<dbReference type="VEuPathDB" id="FungiDB:GWK60_H06369"/>
<dbReference type="InterPro" id="IPR011249">
    <property type="entry name" value="Metalloenz_LuxS/M16"/>
</dbReference>
<dbReference type="GO" id="GO:0004222">
    <property type="term" value="F:metalloendopeptidase activity"/>
    <property type="evidence" value="ECO:0007669"/>
    <property type="project" value="EnsemblFungi"/>
</dbReference>
<dbReference type="FunFam" id="3.30.830.10:FF:000003">
    <property type="entry name" value="Insulin-degrading enzyme"/>
    <property type="match status" value="1"/>
</dbReference>
<gene>
    <name evidence="12" type="ORF">AO440_002168</name>
</gene>
<dbReference type="Pfam" id="PF00675">
    <property type="entry name" value="Peptidase_M16"/>
    <property type="match status" value="1"/>
</dbReference>
<dbReference type="InterPro" id="IPR011765">
    <property type="entry name" value="Pept_M16_N"/>
</dbReference>
<dbReference type="FunFam" id="3.30.830.10:FF:000004">
    <property type="entry name" value="Putative insulin-degrading enzyme"/>
    <property type="match status" value="1"/>
</dbReference>
<dbReference type="InterPro" id="IPR054734">
    <property type="entry name" value="PqqF-like_C_4"/>
</dbReference>
<proteinExistence type="inferred from homology"/>
<dbReference type="EMBL" id="LLZZ01000116">
    <property type="protein sequence ID" value="KTB04602.1"/>
    <property type="molecule type" value="Genomic_DNA"/>
</dbReference>
<dbReference type="VEuPathDB" id="FungiDB:B1J91_H06457g"/>
<dbReference type="Gene3D" id="3.30.830.10">
    <property type="entry name" value="Metalloenzyme, LuxS/M16 peptidase-like"/>
    <property type="match status" value="4"/>
</dbReference>
<keyword evidence="6" id="KW-0482">Metalloprotease</keyword>
<dbReference type="Pfam" id="PF16187">
    <property type="entry name" value="Peptidase_M16_M"/>
    <property type="match status" value="1"/>
</dbReference>
<sequence length="1008" mass="116526">MLVAQSTLYRSVLPSGVRIALQFKKLTSYYYKKNYTTVANKSTMPYKDLKVQFLKPDLDDRQYRYIQLPNNLKALIIQDATTDKAAAALDVNIGAFQDPENLPGLAHFCEHLLFMGSEKFPDENEYSSYLSKHGGSSNAYTGSQNTNYFFEVNADHLHGALDRFSGFFSCPLFNQNSTDKEINAVDSENKKNLQNDIWRMYQLDKSLSNQDHPYHKFSTGNLETLGDKPKAAGLDIREELLTFYNENYSANLMKLCILGKEDLDTLSEWAWELFKDVKNSDRALPVYDAPILKENDLKKIIKVKPVKDLRKLDISFVVPDYEKKWEAKISHIFSHLIGHEGSGSLLAHLKSLGWANELGAGGHTVSDGNAFFNVDIELTNEGLKHYKDIVVLIFQYLEMLKTSLPQEWIFKELQDISNATFKFKQKGSASQTVSGLAKQLEKDYYFPVENILATNLLFKYEPELIKNFMKSFTPENSRITFISRSIVADSKEQWYGTEYSVEDYSPEFLKSIENPGLNPNLSVPRPNEFIATNFDVEKFDVKEPLNEPLLLKDDDVSKLWYKKDDRFWQPRGYIYVTLKLPNTHSSIISSMLTTLYVQMVNDALKDLQYDAACANINLSFVKTNQGLDITISGFNEKLLILLKRFVEGVQGFEPKKERFEVFKDKTVHHLKNQMMEVPYSQISGLYNSVVNERTWPTKEKLEVAEKLKFEQLDNFVRAIYDGMYYESFVHGNLESKEAREVDSLVSTFLKKDDIKNIDVQSNRLRSYIIPKGKSYAYETDLYDENNVNSCIQHVVQLDVYNEKLSALSGLFAQMLHEPCFDILRTKEQLGYVVFSSSLNNHGTANIRILVQSEHTTPYLEWRIDEFYKTFGEKLRNMDEEDFNKHKEALCKTLLQKFKNMKEESLRYVAAIYLGDYNYLHRQKKADMVKDLTKEDMIAFFENYIESDDATKLVIHLKSKKATEKDESQLDTTKYPSGEKIEDVGQFRSQLYLAPLRQPTKKFEIHEEL</sequence>
<dbReference type="GO" id="GO:0005759">
    <property type="term" value="C:mitochondrial matrix"/>
    <property type="evidence" value="ECO:0007669"/>
    <property type="project" value="EnsemblFungi"/>
</dbReference>
<dbReference type="PANTHER" id="PTHR43690">
    <property type="entry name" value="NARDILYSIN"/>
    <property type="match status" value="1"/>
</dbReference>
<evidence type="ECO:0000259" key="8">
    <source>
        <dbReference type="Pfam" id="PF00675"/>
    </source>
</evidence>
<evidence type="ECO:0000313" key="12">
    <source>
        <dbReference type="EMBL" id="KTB04602.1"/>
    </source>
</evidence>